<sequence>MKSPIRTSLIARLTNNARSFGLVCGRPKGLQASFAGTGGSTANPLKIFDRSSKLKQKSRALRKDADKTRITQYLRDEVSFGLVDRLRDIRRKYDQIVEFGAGYGSLVKPLLDFYLPQKIILTDSSRDLLWRDSDFAPSDGTLAAELISFYLEISRLVMDEELVTLEPESQECIMSCLSLHWVNDLPGTLIQIQRSLKPDGVFIGAMVGGDTLFELRCGNRILTVLTFWCRTSLQLAEQEREGGISARVSPMTGQTTDSQSMSSLINRAGFSIPTIDVDEITVQYPGMLELMDDLRSMGESNATLNRSVSFSITALHQSLRVIPHLGSAFHSLQYRRTFLKRDTLLAASSIYESMYGTKNEETGETVIPATFQIIYFIGWRPDANQPKPLKRGSAQQNLKDVLGNYARERTTLLHYPHEAQFMRLPVLLNNNAV</sequence>
<dbReference type="EMBL" id="LAVV01010996">
    <property type="protein sequence ID" value="KNZ48324.1"/>
    <property type="molecule type" value="Genomic_DNA"/>
</dbReference>
<reference evidence="4 5" key="1">
    <citation type="submission" date="2015-08" db="EMBL/GenBank/DDBJ databases">
        <title>Next Generation Sequencing and Analysis of the Genome of Puccinia sorghi L Schw, the Causal Agent of Maize Common Rust.</title>
        <authorList>
            <person name="Rochi L."/>
            <person name="Burguener G."/>
            <person name="Darino M."/>
            <person name="Turjanski A."/>
            <person name="Kreff E."/>
            <person name="Dieguez M.J."/>
            <person name="Sacco F."/>
        </authorList>
    </citation>
    <scope>NUCLEOTIDE SEQUENCE [LARGE SCALE GENOMIC DNA]</scope>
    <source>
        <strain evidence="4 5">RO10H11247</strain>
    </source>
</reference>
<evidence type="ECO:0000313" key="4">
    <source>
        <dbReference type="EMBL" id="KNZ48324.1"/>
    </source>
</evidence>
<organism evidence="4 5">
    <name type="scientific">Puccinia sorghi</name>
    <dbReference type="NCBI Taxonomy" id="27349"/>
    <lineage>
        <taxon>Eukaryota</taxon>
        <taxon>Fungi</taxon>
        <taxon>Dikarya</taxon>
        <taxon>Basidiomycota</taxon>
        <taxon>Pucciniomycotina</taxon>
        <taxon>Pucciniomycetes</taxon>
        <taxon>Pucciniales</taxon>
        <taxon>Pucciniaceae</taxon>
        <taxon>Puccinia</taxon>
    </lineage>
</organism>
<dbReference type="Pfam" id="PF08241">
    <property type="entry name" value="Methyltransf_11"/>
    <property type="match status" value="1"/>
</dbReference>
<feature type="domain" description="Methyltransferase type 11" evidence="3">
    <location>
        <begin position="98"/>
        <end position="203"/>
    </location>
</feature>
<evidence type="ECO:0000313" key="5">
    <source>
        <dbReference type="Proteomes" id="UP000037035"/>
    </source>
</evidence>
<dbReference type="InterPro" id="IPR029063">
    <property type="entry name" value="SAM-dependent_MTases_sf"/>
</dbReference>
<keyword evidence="1" id="KW-0489">Methyltransferase</keyword>
<comment type="caution">
    <text evidence="4">The sequence shown here is derived from an EMBL/GenBank/DDBJ whole genome shotgun (WGS) entry which is preliminary data.</text>
</comment>
<evidence type="ECO:0000256" key="1">
    <source>
        <dbReference type="ARBA" id="ARBA00022603"/>
    </source>
</evidence>
<protein>
    <recommendedName>
        <fullName evidence="3">Methyltransferase type 11 domain-containing protein</fullName>
    </recommendedName>
</protein>
<dbReference type="SUPFAM" id="SSF53335">
    <property type="entry name" value="S-adenosyl-L-methionine-dependent methyltransferases"/>
    <property type="match status" value="1"/>
</dbReference>
<proteinExistence type="predicted"/>
<keyword evidence="2" id="KW-0808">Transferase</keyword>
<evidence type="ECO:0000256" key="2">
    <source>
        <dbReference type="ARBA" id="ARBA00022679"/>
    </source>
</evidence>
<dbReference type="AlphaFoldDB" id="A0A0L6UIE5"/>
<dbReference type="Proteomes" id="UP000037035">
    <property type="component" value="Unassembled WGS sequence"/>
</dbReference>
<dbReference type="GO" id="GO:0008757">
    <property type="term" value="F:S-adenosylmethionine-dependent methyltransferase activity"/>
    <property type="evidence" value="ECO:0007669"/>
    <property type="project" value="InterPro"/>
</dbReference>
<dbReference type="GO" id="GO:0032981">
    <property type="term" value="P:mitochondrial respiratory chain complex I assembly"/>
    <property type="evidence" value="ECO:0007669"/>
    <property type="project" value="TreeGrafter"/>
</dbReference>
<dbReference type="GO" id="GO:0032259">
    <property type="term" value="P:methylation"/>
    <property type="evidence" value="ECO:0007669"/>
    <property type="project" value="UniProtKB-KW"/>
</dbReference>
<dbReference type="InterPro" id="IPR013216">
    <property type="entry name" value="Methyltransf_11"/>
</dbReference>
<dbReference type="Gene3D" id="3.40.50.150">
    <property type="entry name" value="Vaccinia Virus protein VP39"/>
    <property type="match status" value="1"/>
</dbReference>
<dbReference type="PANTHER" id="PTHR13090:SF1">
    <property type="entry name" value="ARGININE-HYDROXYLASE NDUFAF5, MITOCHONDRIAL"/>
    <property type="match status" value="1"/>
</dbReference>
<name>A0A0L6UIE5_9BASI</name>
<gene>
    <name evidence="4" type="ORF">VP01_574g4</name>
</gene>
<dbReference type="GO" id="GO:0005739">
    <property type="term" value="C:mitochondrion"/>
    <property type="evidence" value="ECO:0007669"/>
    <property type="project" value="TreeGrafter"/>
</dbReference>
<dbReference type="InterPro" id="IPR050602">
    <property type="entry name" value="Malonyl-ACP_OMT"/>
</dbReference>
<keyword evidence="5" id="KW-1185">Reference proteome</keyword>
<dbReference type="VEuPathDB" id="FungiDB:VP01_574g4"/>
<dbReference type="PANTHER" id="PTHR13090">
    <property type="entry name" value="ARGININE-HYDROXYLASE NDUFAF5, MITOCHONDRIAL"/>
    <property type="match status" value="1"/>
</dbReference>
<accession>A0A0L6UIE5</accession>
<dbReference type="STRING" id="27349.A0A0L6UIE5"/>
<dbReference type="OrthoDB" id="16816at2759"/>
<evidence type="ECO:0000259" key="3">
    <source>
        <dbReference type="Pfam" id="PF08241"/>
    </source>
</evidence>